<dbReference type="InterPro" id="IPR000700">
    <property type="entry name" value="PAS-assoc_C"/>
</dbReference>
<dbReference type="PROSITE" id="PS50885">
    <property type="entry name" value="HAMP"/>
    <property type="match status" value="1"/>
</dbReference>
<feature type="domain" description="EAL" evidence="4">
    <location>
        <begin position="688"/>
        <end position="941"/>
    </location>
</feature>
<dbReference type="SUPFAM" id="SSF55073">
    <property type="entry name" value="Nucleotide cyclase"/>
    <property type="match status" value="1"/>
</dbReference>
<dbReference type="FunFam" id="3.20.20.450:FF:000001">
    <property type="entry name" value="Cyclic di-GMP phosphodiesterase yahA"/>
    <property type="match status" value="1"/>
</dbReference>
<dbReference type="Pfam" id="PF00563">
    <property type="entry name" value="EAL"/>
    <property type="match status" value="1"/>
</dbReference>
<feature type="transmembrane region" description="Helical" evidence="1">
    <location>
        <begin position="307"/>
        <end position="326"/>
    </location>
</feature>
<protein>
    <submittedName>
        <fullName evidence="7">EAL domain-containing protein</fullName>
    </submittedName>
</protein>
<sequence length="943" mass="103529">MAWPDWLDPRKSFRLRLVLVVIVLVVVLFQGAAYFNRNAFVEQVRTDKGLLLAEIAHQMAGEMDKGVADRLREIGIMASLPILSDPGTPLADKQAMLDALQASYRNYAWIGFTDAEGNILAGTGGLLVGKNVAKRAWFIEGARGPAVGDVHDAFLLAKILPKPEHDFLPLRLLDVSAPIRDRSGHLLGVMCGHLSWDWSYQVKNALLAPLQSHAKVDVLIVGRQGQLLLGTPALHRLAERFDLASLRAARAGRSGFLAEAWPDGETYLTGYAPSTGHGTYRGLGWTVLVRQPAGQAFAVADTLQRRGIVTSIVFAVAFAVVLWYSAGRLVEPMRRIAAAAVRIRERGGEGGIPVLPGADELAVLSRSLADMVGTLEAQKGELADKNQQLQLSAQVFSSSTEGIIITDAEERILSINQAYSEITGYRLEEVIGKTPRLLASGRQDKGFYAAMWGELQRHGRWQGEVWNRRKDGEVYPEWLIISRVCDAAGAVSHYIGIFTDITERKRAEERILHLANHDVLTDLPNRLLYLEQLNAALIHARRQHGALAVLFVDLDRFKNVNDSLGHHIGDLLLLQVAKRLAGTLDAGGFVARWGGDEFVVFIPDLRDTAVAARLAERINALIATPFQIGDSLNLSITSSVGIAIYPDDGTDVVTLTKNADAAMYYAKENGRDNYQFFTREINQQVNERLLMENALRQALAQGQLEVYYQPQVALPGLAIVGVEALLRWHHPEWGMVSPGRFIPVAEETGLIVPIGEWVLREACAQQLRWRDEGLAVRMAVNLSSVQFQHGDLAGLITGIVTGMGAVPENIELEITESVVLDCADCARDTLTRLHELGFSIAMDDFGTGYSSLSYINQLPLDRIKIDQSFVRDITSNPQSSAIASAVVAMARSLDLQVIAEGVETAEQLEYLRLLECEELQGYLFGRPQPADAIGRLLRGDPPG</sequence>
<dbReference type="Gene3D" id="3.30.70.270">
    <property type="match status" value="1"/>
</dbReference>
<keyword evidence="1" id="KW-0812">Transmembrane</keyword>
<dbReference type="InterPro" id="IPR029787">
    <property type="entry name" value="Nucleotide_cyclase"/>
</dbReference>
<reference evidence="7 8" key="1">
    <citation type="submission" date="2019-03" db="EMBL/GenBank/DDBJ databases">
        <title>Genome sequence of Thiobacillaceae bacterium LSR1, a sulfur-oxidizing bacterium isolated from freshwater sediment.</title>
        <authorList>
            <person name="Li S."/>
        </authorList>
    </citation>
    <scope>NUCLEOTIDE SEQUENCE [LARGE SCALE GENOMIC DNA]</scope>
    <source>
        <strain evidence="7 8">LSR1</strain>
    </source>
</reference>
<dbReference type="InterPro" id="IPR035965">
    <property type="entry name" value="PAS-like_dom_sf"/>
</dbReference>
<dbReference type="Gene3D" id="6.10.340.10">
    <property type="match status" value="1"/>
</dbReference>
<dbReference type="Pfam" id="PF13426">
    <property type="entry name" value="PAS_9"/>
    <property type="match status" value="1"/>
</dbReference>
<dbReference type="InterPro" id="IPR043128">
    <property type="entry name" value="Rev_trsase/Diguanyl_cyclase"/>
</dbReference>
<evidence type="ECO:0000259" key="2">
    <source>
        <dbReference type="PROSITE" id="PS50112"/>
    </source>
</evidence>
<dbReference type="InterPro" id="IPR000160">
    <property type="entry name" value="GGDEF_dom"/>
</dbReference>
<evidence type="ECO:0000313" key="8">
    <source>
        <dbReference type="Proteomes" id="UP000295443"/>
    </source>
</evidence>
<accession>A0A4R1BA98</accession>
<dbReference type="PANTHER" id="PTHR44757">
    <property type="entry name" value="DIGUANYLATE CYCLASE DGCP"/>
    <property type="match status" value="1"/>
</dbReference>
<dbReference type="CDD" id="cd12914">
    <property type="entry name" value="PDC1_DGC_like"/>
    <property type="match status" value="1"/>
</dbReference>
<feature type="transmembrane region" description="Helical" evidence="1">
    <location>
        <begin position="15"/>
        <end position="35"/>
    </location>
</feature>
<dbReference type="CDD" id="cd01949">
    <property type="entry name" value="GGDEF"/>
    <property type="match status" value="1"/>
</dbReference>
<dbReference type="OrthoDB" id="9813903at2"/>
<dbReference type="CDD" id="cd18774">
    <property type="entry name" value="PDC2_HK_sensor"/>
    <property type="match status" value="1"/>
</dbReference>
<dbReference type="CDD" id="cd00130">
    <property type="entry name" value="PAS"/>
    <property type="match status" value="1"/>
</dbReference>
<dbReference type="SMART" id="SM00052">
    <property type="entry name" value="EAL"/>
    <property type="match status" value="1"/>
</dbReference>
<dbReference type="EMBL" id="SJZB01000036">
    <property type="protein sequence ID" value="TCJ13860.1"/>
    <property type="molecule type" value="Genomic_DNA"/>
</dbReference>
<evidence type="ECO:0000259" key="3">
    <source>
        <dbReference type="PROSITE" id="PS50113"/>
    </source>
</evidence>
<dbReference type="NCBIfam" id="TIGR00254">
    <property type="entry name" value="GGDEF"/>
    <property type="match status" value="1"/>
</dbReference>
<gene>
    <name evidence="7" type="ORF">EZJ19_10020</name>
</gene>
<proteinExistence type="predicted"/>
<evidence type="ECO:0000259" key="6">
    <source>
        <dbReference type="PROSITE" id="PS50887"/>
    </source>
</evidence>
<evidence type="ECO:0000259" key="5">
    <source>
        <dbReference type="PROSITE" id="PS50885"/>
    </source>
</evidence>
<dbReference type="Proteomes" id="UP000295443">
    <property type="component" value="Unassembled WGS sequence"/>
</dbReference>
<dbReference type="InterPro" id="IPR035919">
    <property type="entry name" value="EAL_sf"/>
</dbReference>
<dbReference type="Gene3D" id="3.30.450.20">
    <property type="entry name" value="PAS domain"/>
    <property type="match status" value="2"/>
</dbReference>
<feature type="domain" description="PAS" evidence="2">
    <location>
        <begin position="388"/>
        <end position="434"/>
    </location>
</feature>
<keyword evidence="1" id="KW-1133">Transmembrane helix</keyword>
<dbReference type="RefSeq" id="WP_131447155.1">
    <property type="nucleotide sequence ID" value="NZ_SJZB01000036.1"/>
</dbReference>
<dbReference type="PROSITE" id="PS50887">
    <property type="entry name" value="GGDEF"/>
    <property type="match status" value="1"/>
</dbReference>
<feature type="domain" description="PAC" evidence="3">
    <location>
        <begin position="461"/>
        <end position="513"/>
    </location>
</feature>
<dbReference type="InterPro" id="IPR001633">
    <property type="entry name" value="EAL_dom"/>
</dbReference>
<evidence type="ECO:0000313" key="7">
    <source>
        <dbReference type="EMBL" id="TCJ13860.1"/>
    </source>
</evidence>
<dbReference type="PANTHER" id="PTHR44757:SF2">
    <property type="entry name" value="BIOFILM ARCHITECTURE MAINTENANCE PROTEIN MBAA"/>
    <property type="match status" value="1"/>
</dbReference>
<dbReference type="InterPro" id="IPR001610">
    <property type="entry name" value="PAC"/>
</dbReference>
<evidence type="ECO:0000259" key="4">
    <source>
        <dbReference type="PROSITE" id="PS50883"/>
    </source>
</evidence>
<comment type="caution">
    <text evidence="7">The sequence shown here is derived from an EMBL/GenBank/DDBJ whole genome shotgun (WGS) entry which is preliminary data.</text>
</comment>
<dbReference type="SMART" id="SM00086">
    <property type="entry name" value="PAC"/>
    <property type="match status" value="1"/>
</dbReference>
<name>A0A4R1BA98_9PROT</name>
<keyword evidence="1" id="KW-0472">Membrane</keyword>
<dbReference type="InterPro" id="IPR003660">
    <property type="entry name" value="HAMP_dom"/>
</dbReference>
<dbReference type="AlphaFoldDB" id="A0A4R1BA98"/>
<dbReference type="PROSITE" id="PS50883">
    <property type="entry name" value="EAL"/>
    <property type="match status" value="1"/>
</dbReference>
<dbReference type="PROSITE" id="PS50112">
    <property type="entry name" value="PAS"/>
    <property type="match status" value="1"/>
</dbReference>
<dbReference type="SUPFAM" id="SSF141868">
    <property type="entry name" value="EAL domain-like"/>
    <property type="match status" value="1"/>
</dbReference>
<dbReference type="NCBIfam" id="TIGR00229">
    <property type="entry name" value="sensory_box"/>
    <property type="match status" value="1"/>
</dbReference>
<dbReference type="PROSITE" id="PS50113">
    <property type="entry name" value="PAC"/>
    <property type="match status" value="1"/>
</dbReference>
<dbReference type="Gene3D" id="3.20.20.450">
    <property type="entry name" value="EAL domain"/>
    <property type="match status" value="1"/>
</dbReference>
<feature type="domain" description="GGDEF" evidence="6">
    <location>
        <begin position="545"/>
        <end position="679"/>
    </location>
</feature>
<dbReference type="SMART" id="SM00091">
    <property type="entry name" value="PAS"/>
    <property type="match status" value="1"/>
</dbReference>
<dbReference type="SUPFAM" id="SSF55785">
    <property type="entry name" value="PYP-like sensor domain (PAS domain)"/>
    <property type="match status" value="1"/>
</dbReference>
<keyword evidence="8" id="KW-1185">Reference proteome</keyword>
<dbReference type="CDD" id="cd01948">
    <property type="entry name" value="EAL"/>
    <property type="match status" value="1"/>
</dbReference>
<dbReference type="InterPro" id="IPR052155">
    <property type="entry name" value="Biofilm_reg_signaling"/>
</dbReference>
<dbReference type="GO" id="GO:0016020">
    <property type="term" value="C:membrane"/>
    <property type="evidence" value="ECO:0007669"/>
    <property type="project" value="InterPro"/>
</dbReference>
<evidence type="ECO:0000256" key="1">
    <source>
        <dbReference type="SAM" id="Phobius"/>
    </source>
</evidence>
<organism evidence="7 8">
    <name type="scientific">Parasulfuritortus cantonensis</name>
    <dbReference type="NCBI Taxonomy" id="2528202"/>
    <lineage>
        <taxon>Bacteria</taxon>
        <taxon>Pseudomonadati</taxon>
        <taxon>Pseudomonadota</taxon>
        <taxon>Betaproteobacteria</taxon>
        <taxon>Nitrosomonadales</taxon>
        <taxon>Thiobacillaceae</taxon>
        <taxon>Parasulfuritortus</taxon>
    </lineage>
</organism>
<dbReference type="GO" id="GO:0007165">
    <property type="term" value="P:signal transduction"/>
    <property type="evidence" value="ECO:0007669"/>
    <property type="project" value="InterPro"/>
</dbReference>
<dbReference type="SMART" id="SM00267">
    <property type="entry name" value="GGDEF"/>
    <property type="match status" value="1"/>
</dbReference>
<dbReference type="Pfam" id="PF00990">
    <property type="entry name" value="GGDEF"/>
    <property type="match status" value="1"/>
</dbReference>
<feature type="domain" description="HAMP" evidence="5">
    <location>
        <begin position="327"/>
        <end position="380"/>
    </location>
</feature>
<dbReference type="InterPro" id="IPR000014">
    <property type="entry name" value="PAS"/>
</dbReference>